<dbReference type="KEGG" id="dka:DKAM_0709"/>
<proteinExistence type="predicted"/>
<reference evidence="1 2" key="1">
    <citation type="journal article" date="2009" name="J. Bacteriol.">
        <title>Complete genome sequence of the anaerobic, protein-degrading hyperthermophilic crenarchaeon Desulfurococcus kamchatkensis.</title>
        <authorList>
            <person name="Ravin N.V."/>
            <person name="Mardanov A.V."/>
            <person name="Beletsky A.V."/>
            <person name="Kublanov I.V."/>
            <person name="Kolganova T.V."/>
            <person name="Lebedinsky A.V."/>
            <person name="Chernyh N.A."/>
            <person name="Bonch-Osmolovskaya E.A."/>
            <person name="Skryabin K.G."/>
        </authorList>
    </citation>
    <scope>NUCLEOTIDE SEQUENCE [LARGE SCALE GENOMIC DNA]</scope>
    <source>
        <strain evidence="2">DSM 18924 / JCM 16383 / VKM B-2413 / 1221n</strain>
    </source>
</reference>
<dbReference type="EMBL" id="CP001140">
    <property type="protein sequence ID" value="ACL11035.1"/>
    <property type="molecule type" value="Genomic_DNA"/>
</dbReference>
<dbReference type="HOGENOM" id="CLU_3056963_0_0_2"/>
<name>B8D4K4_DESA1</name>
<dbReference type="STRING" id="490899.DKAM_0709"/>
<organism evidence="1 2">
    <name type="scientific">Desulfurococcus amylolyticus (strain DSM 18924 / JCM 16383 / VKM B-2413 / 1221n)</name>
    <name type="common">Desulfurococcus kamchatkensis</name>
    <dbReference type="NCBI Taxonomy" id="490899"/>
    <lineage>
        <taxon>Archaea</taxon>
        <taxon>Thermoproteota</taxon>
        <taxon>Thermoprotei</taxon>
        <taxon>Desulfurococcales</taxon>
        <taxon>Desulfurococcaceae</taxon>
        <taxon>Desulfurococcus</taxon>
    </lineage>
</organism>
<dbReference type="GeneID" id="43445717"/>
<protein>
    <submittedName>
        <fullName evidence="1">Uncharacterized protein</fullName>
    </submittedName>
</protein>
<sequence>MGTEILLESLNYEWNSPHLRAAFIYALTLAGLASLRSAETPGIIINSPSGSAP</sequence>
<dbReference type="AlphaFoldDB" id="B8D4K4"/>
<dbReference type="RefSeq" id="WP_012608376.1">
    <property type="nucleotide sequence ID" value="NC_011766.1"/>
</dbReference>
<accession>B8D4K4</accession>
<evidence type="ECO:0000313" key="2">
    <source>
        <dbReference type="Proteomes" id="UP000006903"/>
    </source>
</evidence>
<dbReference type="Proteomes" id="UP000006903">
    <property type="component" value="Chromosome"/>
</dbReference>
<gene>
    <name evidence="1" type="ordered locus">DKAM_0709</name>
</gene>
<evidence type="ECO:0000313" key="1">
    <source>
        <dbReference type="EMBL" id="ACL11035.1"/>
    </source>
</evidence>